<dbReference type="AlphaFoldDB" id="A0A1G2GXY7"/>
<dbReference type="Proteomes" id="UP000178186">
    <property type="component" value="Unassembled WGS sequence"/>
</dbReference>
<accession>A0A1G2GXY7</accession>
<evidence type="ECO:0000313" key="2">
    <source>
        <dbReference type="EMBL" id="OGZ55067.1"/>
    </source>
</evidence>
<organism evidence="2 3">
    <name type="scientific">Candidatus Ryanbacteria bacterium RIFCSPLOWO2_02_FULL_45_11c</name>
    <dbReference type="NCBI Taxonomy" id="1802128"/>
    <lineage>
        <taxon>Bacteria</taxon>
        <taxon>Candidatus Ryaniibacteriota</taxon>
    </lineage>
</organism>
<feature type="region of interest" description="Disordered" evidence="1">
    <location>
        <begin position="64"/>
        <end position="90"/>
    </location>
</feature>
<name>A0A1G2GXY7_9BACT</name>
<protein>
    <submittedName>
        <fullName evidence="2">Uncharacterized protein</fullName>
    </submittedName>
</protein>
<sequence>MGKISRDEFGKALSTLRRNGLSDADIKDIRNASSGHFDRESGGFLSGGRAMNKGEAEHLVKYLREHPSRHHLSKEQVDKVEEELKEDLND</sequence>
<dbReference type="STRING" id="1802128.A3H64_03750"/>
<proteinExistence type="predicted"/>
<feature type="compositionally biased region" description="Acidic residues" evidence="1">
    <location>
        <begin position="80"/>
        <end position="90"/>
    </location>
</feature>
<evidence type="ECO:0000256" key="1">
    <source>
        <dbReference type="SAM" id="MobiDB-lite"/>
    </source>
</evidence>
<evidence type="ECO:0000313" key="3">
    <source>
        <dbReference type="Proteomes" id="UP000178186"/>
    </source>
</evidence>
<reference evidence="2 3" key="1">
    <citation type="journal article" date="2016" name="Nat. Commun.">
        <title>Thousands of microbial genomes shed light on interconnected biogeochemical processes in an aquifer system.</title>
        <authorList>
            <person name="Anantharaman K."/>
            <person name="Brown C.T."/>
            <person name="Hug L.A."/>
            <person name="Sharon I."/>
            <person name="Castelle C.J."/>
            <person name="Probst A.J."/>
            <person name="Thomas B.C."/>
            <person name="Singh A."/>
            <person name="Wilkins M.J."/>
            <person name="Karaoz U."/>
            <person name="Brodie E.L."/>
            <person name="Williams K.H."/>
            <person name="Hubbard S.S."/>
            <person name="Banfield J.F."/>
        </authorList>
    </citation>
    <scope>NUCLEOTIDE SEQUENCE [LARGE SCALE GENOMIC DNA]</scope>
</reference>
<gene>
    <name evidence="2" type="ORF">A3H64_03750</name>
</gene>
<dbReference type="EMBL" id="MHNY01000033">
    <property type="protein sequence ID" value="OGZ55067.1"/>
    <property type="molecule type" value="Genomic_DNA"/>
</dbReference>
<comment type="caution">
    <text evidence="2">The sequence shown here is derived from an EMBL/GenBank/DDBJ whole genome shotgun (WGS) entry which is preliminary data.</text>
</comment>